<organism evidence="1 2">
    <name type="scientific">Trichomalopsis sarcophagae</name>
    <dbReference type="NCBI Taxonomy" id="543379"/>
    <lineage>
        <taxon>Eukaryota</taxon>
        <taxon>Metazoa</taxon>
        <taxon>Ecdysozoa</taxon>
        <taxon>Arthropoda</taxon>
        <taxon>Hexapoda</taxon>
        <taxon>Insecta</taxon>
        <taxon>Pterygota</taxon>
        <taxon>Neoptera</taxon>
        <taxon>Endopterygota</taxon>
        <taxon>Hymenoptera</taxon>
        <taxon>Apocrita</taxon>
        <taxon>Proctotrupomorpha</taxon>
        <taxon>Chalcidoidea</taxon>
        <taxon>Pteromalidae</taxon>
        <taxon>Pteromalinae</taxon>
        <taxon>Trichomalopsis</taxon>
    </lineage>
</organism>
<dbReference type="EMBL" id="NNAY01004516">
    <property type="protein sequence ID" value="OXU17789.1"/>
    <property type="molecule type" value="Genomic_DNA"/>
</dbReference>
<gene>
    <name evidence="1" type="ORF">TSAR_013342</name>
</gene>
<evidence type="ECO:0000313" key="1">
    <source>
        <dbReference type="EMBL" id="OXU17789.1"/>
    </source>
</evidence>
<sequence>MFSSLKGHCRNSSTTLMKHNFYKIAPRVQWGNPITCCDGDEAFVSYWRPMSLLYIVYWPIPDVQTSPQDFEKFNCQYLASKLTYSKRPGAKM</sequence>
<name>A0A232EHE4_9HYME</name>
<evidence type="ECO:0000313" key="2">
    <source>
        <dbReference type="Proteomes" id="UP000215335"/>
    </source>
</evidence>
<comment type="caution">
    <text evidence="1">The sequence shown here is derived from an EMBL/GenBank/DDBJ whole genome shotgun (WGS) entry which is preliminary data.</text>
</comment>
<keyword evidence="2" id="KW-1185">Reference proteome</keyword>
<protein>
    <submittedName>
        <fullName evidence="1">Uncharacterized protein</fullName>
    </submittedName>
</protein>
<reference evidence="1 2" key="1">
    <citation type="journal article" date="2017" name="Curr. Biol.">
        <title>The Evolution of Venom by Co-option of Single-Copy Genes.</title>
        <authorList>
            <person name="Martinson E.O."/>
            <person name="Mrinalini"/>
            <person name="Kelkar Y.D."/>
            <person name="Chang C.H."/>
            <person name="Werren J.H."/>
        </authorList>
    </citation>
    <scope>NUCLEOTIDE SEQUENCE [LARGE SCALE GENOMIC DNA]</scope>
    <source>
        <strain evidence="1 2">Alberta</strain>
        <tissue evidence="1">Whole body</tissue>
    </source>
</reference>
<proteinExistence type="predicted"/>
<dbReference type="AlphaFoldDB" id="A0A232EHE4"/>
<accession>A0A232EHE4</accession>
<dbReference type="Proteomes" id="UP000215335">
    <property type="component" value="Unassembled WGS sequence"/>
</dbReference>